<evidence type="ECO:0000313" key="1">
    <source>
        <dbReference type="EMBL" id="MBA0549330.1"/>
    </source>
</evidence>
<proteinExistence type="predicted"/>
<dbReference type="EMBL" id="JABEZX010000001">
    <property type="protein sequence ID" value="MBA0549330.1"/>
    <property type="molecule type" value="Genomic_DNA"/>
</dbReference>
<gene>
    <name evidence="1" type="ORF">Golob_020366</name>
</gene>
<dbReference type="AlphaFoldDB" id="A0A7J8LA55"/>
<keyword evidence="2" id="KW-1185">Reference proteome</keyword>
<name>A0A7J8LA55_9ROSI</name>
<evidence type="ECO:0000313" key="2">
    <source>
        <dbReference type="Proteomes" id="UP000593572"/>
    </source>
</evidence>
<sequence length="51" mass="5802">MSLKWALSSLETTTVPKGHFVIYVGEDEKKRFFCLALFPEASFIPEFTDSS</sequence>
<protein>
    <submittedName>
        <fullName evidence="1">Uncharacterized protein</fullName>
    </submittedName>
</protein>
<reference evidence="1 2" key="1">
    <citation type="journal article" date="2019" name="Genome Biol. Evol.">
        <title>Insights into the evolution of the New World diploid cottons (Gossypium, subgenus Houzingenia) based on genome sequencing.</title>
        <authorList>
            <person name="Grover C.E."/>
            <person name="Arick M.A. 2nd"/>
            <person name="Thrash A."/>
            <person name="Conover J.L."/>
            <person name="Sanders W.S."/>
            <person name="Peterson D.G."/>
            <person name="Frelichowski J.E."/>
            <person name="Scheffler J.A."/>
            <person name="Scheffler B.E."/>
            <person name="Wendel J.F."/>
        </authorList>
    </citation>
    <scope>NUCLEOTIDE SEQUENCE [LARGE SCALE GENOMIC DNA]</scope>
    <source>
        <strain evidence="1">157</strain>
        <tissue evidence="1">Leaf</tissue>
    </source>
</reference>
<dbReference type="Proteomes" id="UP000593572">
    <property type="component" value="Unassembled WGS sequence"/>
</dbReference>
<comment type="caution">
    <text evidence="1">The sequence shown here is derived from an EMBL/GenBank/DDBJ whole genome shotgun (WGS) entry which is preliminary data.</text>
</comment>
<accession>A0A7J8LA55</accession>
<organism evidence="1 2">
    <name type="scientific">Gossypium lobatum</name>
    <dbReference type="NCBI Taxonomy" id="34289"/>
    <lineage>
        <taxon>Eukaryota</taxon>
        <taxon>Viridiplantae</taxon>
        <taxon>Streptophyta</taxon>
        <taxon>Embryophyta</taxon>
        <taxon>Tracheophyta</taxon>
        <taxon>Spermatophyta</taxon>
        <taxon>Magnoliopsida</taxon>
        <taxon>eudicotyledons</taxon>
        <taxon>Gunneridae</taxon>
        <taxon>Pentapetalae</taxon>
        <taxon>rosids</taxon>
        <taxon>malvids</taxon>
        <taxon>Malvales</taxon>
        <taxon>Malvaceae</taxon>
        <taxon>Malvoideae</taxon>
        <taxon>Gossypium</taxon>
    </lineage>
</organism>